<sequence>MRTWDDPVVWSNFPLLVLGALWSRYDSRQAILLGCGAAASVMYHSSGEERWLQTDRVLAMAGFGSSLMVAYEVRAVFSAPEALALAMVVGLAFVAYRLGDKRKGNASYEAWHTAWHGLIVLGQLMLFAAARSRSTSTEGAVPIARHQTVVVEVGRDAVITLRGYDTDGDVLRAQVVSLPESGTLSQLSSVFSKYAYEPKRGKAVVAPSVVTGSKNRVYYARPEYDAERGDGKWGTFEFAVSDGSDVSRAGRVTLVPPSLRLVVSCFDASDEGWRIVRSRATVPTWDAASFGKGLNRFVVATDDLMSFADGTERNASRWMFEAPSAFHGQHNAAYAGKLKFTLGALAGDFENEAPPRHNLVELECETCRIRLAFPLWNATTPFTGKTTTFSIDLVETAGWIRDPNNDLLPWPAPSQCAFIHALSSISALRILGDFTDCTFRAPADIITNNSLFSSFVREALSRLTSGRLPASPLRWLYVELSQRNFFFFFLEEKEENEEPRCRRCYGGDLDPDESDELGRGLAAVEGFVSTTKWEGCLFDGYSAGLVRGVRVGAPRLAANVEVIVSGPDFSRAVEVFARIVLAEYHAARGRADRGLVLSLETADDHDDDIAPSLVDAARRLGLGARRAAEAVGAAAAASRAGPPTRKWHLPRLEEFSRAVASATLRRHPVCLSVLARVGSEVRRADCFYALHYRRHDAANSRTQSFCDDNHHRGRVVFFSESAWTTWQRLRLEGEPPRRMKDLVRREVAEPRLHEEARVARNLRERARDIAELLELGDVPPWVRENAKAQLAKLAADVLEAAVEKCLDPDVRVFLAPALRRHLEHISPSTKKVTRLRGMLRVVELAANARMFRAMEGTRAWTTLREAATREVAAEAAAAAETTRFATLEFEDDDEASAKNYDGIFECRLDDLVGEDRAFGLGIAALARHDEEAKDARSKMLAVARSGLPVLVQRVLWDGGAGTSKKSWDATLEAIGVEASSAAAEQPAGSSLLARTPVFEGWLEPSESAAAADLAIAKARASEADRAARRLAALADRSRAFRSVRKQREAVAALRALLAAHAEADREAAEAAVRAAASHASEAEPPGVWRLGGLYGSFHALRAASRGARAIERALVQLAPLVDGAQEAVDAALGADAAPRARAYLAVCGDAPVLLGLDADAPIEAQLDVVLECRSPREVSAAPRAFGAVKAAIKHLDRDDDDDDDDDDVLRIALPRGRLLVPARLRCVRWGRGAPKPPRCPRMLLENVYASEQGARLLAARQPPPRDYEALLIDSIGDDDDNWRRRACVDHRLALVQDATDLEQRLAAYDRLLLPVAPLDRLAQAATLLKAMVMGKAAVAPPAVAAAAAALVDALLVELPKCVHFDGACAALISRLAGSATDAVGVSQHARFALPTLCLAAQIADAAADCEVAADRLRNMVCEALDDTVDLLEALVETTARAAYLANTKKASAPRTS</sequence>
<dbReference type="Proteomes" id="UP001230188">
    <property type="component" value="Unassembled WGS sequence"/>
</dbReference>
<evidence type="ECO:0000259" key="7">
    <source>
        <dbReference type="PROSITE" id="PS51115"/>
    </source>
</evidence>
<gene>
    <name evidence="8" type="ORF">CTAYLR_001603</name>
</gene>
<feature type="transmembrane region" description="Helical" evidence="5">
    <location>
        <begin position="111"/>
        <end position="130"/>
    </location>
</feature>
<evidence type="ECO:0000256" key="3">
    <source>
        <dbReference type="ARBA" id="ARBA00023157"/>
    </source>
</evidence>
<feature type="signal peptide" evidence="6">
    <location>
        <begin position="1"/>
        <end position="19"/>
    </location>
</feature>
<proteinExistence type="predicted"/>
<keyword evidence="5" id="KW-1133">Transmembrane helix</keyword>
<feature type="chain" id="PRO_5042144548" description="Laminin IV type A domain-containing protein" evidence="6">
    <location>
        <begin position="20"/>
        <end position="1456"/>
    </location>
</feature>
<dbReference type="Pfam" id="PF00052">
    <property type="entry name" value="Laminin_B"/>
    <property type="match status" value="1"/>
</dbReference>
<keyword evidence="5" id="KW-0472">Membrane</keyword>
<keyword evidence="5" id="KW-0812">Transmembrane</keyword>
<keyword evidence="9" id="KW-1185">Reference proteome</keyword>
<name>A0AAD7XN90_9STRA</name>
<keyword evidence="2" id="KW-0677">Repeat</keyword>
<keyword evidence="1 6" id="KW-0732">Signal</keyword>
<keyword evidence="3" id="KW-1015">Disulfide bond</keyword>
<evidence type="ECO:0000313" key="9">
    <source>
        <dbReference type="Proteomes" id="UP001230188"/>
    </source>
</evidence>
<comment type="caution">
    <text evidence="8">The sequence shown here is derived from an EMBL/GenBank/DDBJ whole genome shotgun (WGS) entry which is preliminary data.</text>
</comment>
<feature type="domain" description="Laminin IV type A" evidence="7">
    <location>
        <begin position="268"/>
        <end position="480"/>
    </location>
</feature>
<evidence type="ECO:0000256" key="6">
    <source>
        <dbReference type="SAM" id="SignalP"/>
    </source>
</evidence>
<accession>A0AAD7XN90</accession>
<dbReference type="PROSITE" id="PS51115">
    <property type="entry name" value="LAMININ_IVA"/>
    <property type="match status" value="1"/>
</dbReference>
<dbReference type="EMBL" id="JAQMWT010000390">
    <property type="protein sequence ID" value="KAJ8602070.1"/>
    <property type="molecule type" value="Genomic_DNA"/>
</dbReference>
<evidence type="ECO:0000256" key="4">
    <source>
        <dbReference type="ARBA" id="ARBA00023180"/>
    </source>
</evidence>
<evidence type="ECO:0000256" key="2">
    <source>
        <dbReference type="ARBA" id="ARBA00022737"/>
    </source>
</evidence>
<reference evidence="8" key="1">
    <citation type="submission" date="2023-01" db="EMBL/GenBank/DDBJ databases">
        <title>Metagenome sequencing of chrysophaentin producing Chrysophaeum taylorii.</title>
        <authorList>
            <person name="Davison J."/>
            <person name="Bewley C."/>
        </authorList>
    </citation>
    <scope>NUCLEOTIDE SEQUENCE</scope>
    <source>
        <strain evidence="8">NIES-1699</strain>
    </source>
</reference>
<evidence type="ECO:0000256" key="5">
    <source>
        <dbReference type="SAM" id="Phobius"/>
    </source>
</evidence>
<protein>
    <recommendedName>
        <fullName evidence="7">Laminin IV type A domain-containing protein</fullName>
    </recommendedName>
</protein>
<feature type="transmembrane region" description="Helical" evidence="5">
    <location>
        <begin position="82"/>
        <end position="99"/>
    </location>
</feature>
<organism evidence="8 9">
    <name type="scientific">Chrysophaeum taylorii</name>
    <dbReference type="NCBI Taxonomy" id="2483200"/>
    <lineage>
        <taxon>Eukaryota</taxon>
        <taxon>Sar</taxon>
        <taxon>Stramenopiles</taxon>
        <taxon>Ochrophyta</taxon>
        <taxon>Pelagophyceae</taxon>
        <taxon>Pelagomonadales</taxon>
        <taxon>Pelagomonadaceae</taxon>
        <taxon>Chrysophaeum</taxon>
    </lineage>
</organism>
<dbReference type="InterPro" id="IPR000034">
    <property type="entry name" value="Laminin_IV"/>
</dbReference>
<evidence type="ECO:0000256" key="1">
    <source>
        <dbReference type="ARBA" id="ARBA00022729"/>
    </source>
</evidence>
<evidence type="ECO:0000313" key="8">
    <source>
        <dbReference type="EMBL" id="KAJ8602070.1"/>
    </source>
</evidence>
<keyword evidence="4" id="KW-0325">Glycoprotein</keyword>